<dbReference type="GO" id="GO:0009328">
    <property type="term" value="C:phenylalanine-tRNA ligase complex"/>
    <property type="evidence" value="ECO:0007669"/>
    <property type="project" value="TreeGrafter"/>
</dbReference>
<evidence type="ECO:0000256" key="2">
    <source>
        <dbReference type="ARBA" id="ARBA00008653"/>
    </source>
</evidence>
<evidence type="ECO:0000256" key="15">
    <source>
        <dbReference type="HAMAP-Rule" id="MF_00283"/>
    </source>
</evidence>
<feature type="binding site" evidence="15">
    <location>
        <position position="464"/>
    </location>
    <ligand>
        <name>Mg(2+)</name>
        <dbReference type="ChEBI" id="CHEBI:18420"/>
        <note>shared with alpha subunit</note>
    </ligand>
</feature>
<evidence type="ECO:0000256" key="6">
    <source>
        <dbReference type="ARBA" id="ARBA00022598"/>
    </source>
</evidence>
<keyword evidence="21" id="KW-1185">Reference proteome</keyword>
<dbReference type="PROSITE" id="PS51483">
    <property type="entry name" value="B5"/>
    <property type="match status" value="1"/>
</dbReference>
<evidence type="ECO:0000256" key="8">
    <source>
        <dbReference type="ARBA" id="ARBA00022741"/>
    </source>
</evidence>
<name>A0A6M4III9_9BACT</name>
<dbReference type="GO" id="GO:0000287">
    <property type="term" value="F:magnesium ion binding"/>
    <property type="evidence" value="ECO:0007669"/>
    <property type="project" value="UniProtKB-UniRule"/>
</dbReference>
<dbReference type="SUPFAM" id="SSF55681">
    <property type="entry name" value="Class II aaRS and biotin synthetases"/>
    <property type="match status" value="1"/>
</dbReference>
<dbReference type="SUPFAM" id="SSF46955">
    <property type="entry name" value="Putative DNA-binding domain"/>
    <property type="match status" value="1"/>
</dbReference>
<dbReference type="Gene3D" id="3.30.930.10">
    <property type="entry name" value="Bira Bifunctional Protein, Domain 2"/>
    <property type="match status" value="1"/>
</dbReference>
<gene>
    <name evidence="15" type="primary">pheT</name>
    <name evidence="20" type="ORF">HKW67_04980</name>
</gene>
<dbReference type="Pfam" id="PF01588">
    <property type="entry name" value="tRNA_bind"/>
    <property type="match status" value="1"/>
</dbReference>
<keyword evidence="9 15" id="KW-0067">ATP-binding</keyword>
<feature type="binding site" evidence="15">
    <location>
        <position position="473"/>
    </location>
    <ligand>
        <name>Mg(2+)</name>
        <dbReference type="ChEBI" id="CHEBI:18420"/>
        <note>shared with alpha subunit</note>
    </ligand>
</feature>
<dbReference type="InterPro" id="IPR045060">
    <property type="entry name" value="Phe-tRNA-ligase_IIc_bsu"/>
</dbReference>
<feature type="domain" description="TRNA-binding" evidence="17">
    <location>
        <begin position="39"/>
        <end position="148"/>
    </location>
</feature>
<dbReference type="AlphaFoldDB" id="A0A6M4III9"/>
<sequence>MIVSHEWLKQFVPHTRSAQDIGDALSRHCVTLDHIERLGAELASFVVAQVVEAGRHPNSDHLWVTKVDDGSGTLLDVVCGAPNVVVGTKYPFARTGTIMPGGLKIEKRKIRGETSNGMLCSSRELGLGQEHDGILALETDAAPGTPLLDVLPIADARLDLDVLPNRPDLLSHVGVAREVAAVLGVPMSERPAEIASAAPNVPVHGAPSSAAGAQATVRIDDAVSCPRYVAAVITGVQVGPSPDWLRQRLESIGQRSISNVVDATNYVLHGLGQPVHAFDLAKLAGKGIVVRPTIDGESIVTLDGTMRSLTAGTTVICDGERPVALAGLMGGLDSEVTATTTDVLLEVAVFEPRFVRRVRRAVNLSTDASYRFERGIDGGNTLEVARTAAALITQVAGGQVVEFIDVGAPMAARSAVTVRPSRLARVLGVVVAPSEIRHRLESLGCTVVEDAHGLVVTPPTWRHDLLIEVDLIEEVARLVGFDTLPDELRPFRPGNAPDHPLHLAGRRVRDLLVGMGLAETRPMPFTSTGDEHTPRVRNPLADDEPFLRASIIDTLARRAEYNLTRMQGNLRLFEVGNVFIGTADRLPREEVRVGALIMGSRRPAHFTEPQPPAFDLWDAKEIAVRVLSAAFPGQSATVVAGSTPAIWTLAVEGRGEVGRVETVALDRPVWASEAFGIEVTLGVMPSADVAAPRANGHDTSPVERQSPASAGVRFSALPTTPAAEIDLALLVPDGVAAATVEQALRSAGGELLEQVTLFDEFRGAGVPEAHRSLGWRLTFRHPERTLRDKEIEGRRARLLDLLDKELGIRPRAS</sequence>
<comment type="catalytic activity">
    <reaction evidence="14 15">
        <text>tRNA(Phe) + L-phenylalanine + ATP = L-phenylalanyl-tRNA(Phe) + AMP + diphosphate + H(+)</text>
        <dbReference type="Rhea" id="RHEA:19413"/>
        <dbReference type="Rhea" id="RHEA-COMP:9668"/>
        <dbReference type="Rhea" id="RHEA-COMP:9699"/>
        <dbReference type="ChEBI" id="CHEBI:15378"/>
        <dbReference type="ChEBI" id="CHEBI:30616"/>
        <dbReference type="ChEBI" id="CHEBI:33019"/>
        <dbReference type="ChEBI" id="CHEBI:58095"/>
        <dbReference type="ChEBI" id="CHEBI:78442"/>
        <dbReference type="ChEBI" id="CHEBI:78531"/>
        <dbReference type="ChEBI" id="CHEBI:456215"/>
        <dbReference type="EC" id="6.1.1.20"/>
    </reaction>
</comment>
<protein>
    <recommendedName>
        <fullName evidence="15">Phenylalanine--tRNA ligase beta subunit</fullName>
        <ecNumber evidence="15">6.1.1.20</ecNumber>
    </recommendedName>
    <alternativeName>
        <fullName evidence="15">Phenylalanyl-tRNA synthetase beta subunit</fullName>
        <shortName evidence="15">PheRS</shortName>
    </alternativeName>
</protein>
<evidence type="ECO:0000313" key="20">
    <source>
        <dbReference type="EMBL" id="QJR34914.1"/>
    </source>
</evidence>
<dbReference type="GO" id="GO:0000049">
    <property type="term" value="F:tRNA binding"/>
    <property type="evidence" value="ECO:0007669"/>
    <property type="project" value="UniProtKB-UniRule"/>
</dbReference>
<evidence type="ECO:0000259" key="18">
    <source>
        <dbReference type="PROSITE" id="PS51447"/>
    </source>
</evidence>
<evidence type="ECO:0000256" key="11">
    <source>
        <dbReference type="ARBA" id="ARBA00022884"/>
    </source>
</evidence>
<dbReference type="InterPro" id="IPR005147">
    <property type="entry name" value="tRNA_synthase_B5-dom"/>
</dbReference>
<dbReference type="HAMAP" id="MF_00283">
    <property type="entry name" value="Phe_tRNA_synth_beta1"/>
    <property type="match status" value="1"/>
</dbReference>
<dbReference type="Pfam" id="PF03147">
    <property type="entry name" value="FDX-ACB"/>
    <property type="match status" value="1"/>
</dbReference>
<evidence type="ECO:0000256" key="10">
    <source>
        <dbReference type="ARBA" id="ARBA00022842"/>
    </source>
</evidence>
<feature type="domain" description="FDX-ACB" evidence="18">
    <location>
        <begin position="718"/>
        <end position="811"/>
    </location>
</feature>
<evidence type="ECO:0000256" key="16">
    <source>
        <dbReference type="PROSITE-ProRule" id="PRU00209"/>
    </source>
</evidence>
<evidence type="ECO:0000256" key="7">
    <source>
        <dbReference type="ARBA" id="ARBA00022723"/>
    </source>
</evidence>
<dbReference type="InterPro" id="IPR002547">
    <property type="entry name" value="tRNA-bd_dom"/>
</dbReference>
<evidence type="ECO:0000256" key="13">
    <source>
        <dbReference type="ARBA" id="ARBA00023146"/>
    </source>
</evidence>
<comment type="subcellular location">
    <subcellularLocation>
        <location evidence="1 15">Cytoplasm</location>
    </subcellularLocation>
</comment>
<keyword evidence="8 15" id="KW-0547">Nucleotide-binding</keyword>
<keyword evidence="11 16" id="KW-0694">RNA-binding</keyword>
<evidence type="ECO:0000256" key="4">
    <source>
        <dbReference type="ARBA" id="ARBA00022490"/>
    </source>
</evidence>
<dbReference type="Pfam" id="PF17759">
    <property type="entry name" value="tRNA_synthFbeta"/>
    <property type="match status" value="1"/>
</dbReference>
<evidence type="ECO:0000256" key="9">
    <source>
        <dbReference type="ARBA" id="ARBA00022840"/>
    </source>
</evidence>
<dbReference type="NCBIfam" id="TIGR00472">
    <property type="entry name" value="pheT_bact"/>
    <property type="match status" value="1"/>
</dbReference>
<dbReference type="InterPro" id="IPR036690">
    <property type="entry name" value="Fdx_antiC-bd_sf"/>
</dbReference>
<dbReference type="KEGG" id="ggr:HKW67_04980"/>
<dbReference type="Pfam" id="PF03484">
    <property type="entry name" value="B5"/>
    <property type="match status" value="1"/>
</dbReference>
<evidence type="ECO:0000256" key="14">
    <source>
        <dbReference type="ARBA" id="ARBA00049255"/>
    </source>
</evidence>
<dbReference type="EMBL" id="CP053085">
    <property type="protein sequence ID" value="QJR34914.1"/>
    <property type="molecule type" value="Genomic_DNA"/>
</dbReference>
<evidence type="ECO:0000313" key="21">
    <source>
        <dbReference type="Proteomes" id="UP000500938"/>
    </source>
</evidence>
<dbReference type="GO" id="GO:0006432">
    <property type="term" value="P:phenylalanyl-tRNA aminoacylation"/>
    <property type="evidence" value="ECO:0007669"/>
    <property type="project" value="UniProtKB-UniRule"/>
</dbReference>
<dbReference type="SMART" id="SM00896">
    <property type="entry name" value="FDX-ACB"/>
    <property type="match status" value="1"/>
</dbReference>
<dbReference type="InterPro" id="IPR009061">
    <property type="entry name" value="DNA-bd_dom_put_sf"/>
</dbReference>
<keyword evidence="7 15" id="KW-0479">Metal-binding</keyword>
<dbReference type="PANTHER" id="PTHR10947">
    <property type="entry name" value="PHENYLALANYL-TRNA SYNTHETASE BETA CHAIN AND LEUCINE-RICH REPEAT-CONTAINING PROTEIN 47"/>
    <property type="match status" value="1"/>
</dbReference>
<keyword evidence="4 15" id="KW-0963">Cytoplasm</keyword>
<dbReference type="PROSITE" id="PS50886">
    <property type="entry name" value="TRBD"/>
    <property type="match status" value="1"/>
</dbReference>
<dbReference type="PANTHER" id="PTHR10947:SF0">
    <property type="entry name" value="PHENYLALANINE--TRNA LIGASE BETA SUBUNIT"/>
    <property type="match status" value="1"/>
</dbReference>
<dbReference type="GO" id="GO:0005524">
    <property type="term" value="F:ATP binding"/>
    <property type="evidence" value="ECO:0007669"/>
    <property type="project" value="UniProtKB-UniRule"/>
</dbReference>
<dbReference type="InterPro" id="IPR020825">
    <property type="entry name" value="Phe-tRNA_synthase-like_B3/B4"/>
</dbReference>
<evidence type="ECO:0000259" key="17">
    <source>
        <dbReference type="PROSITE" id="PS50886"/>
    </source>
</evidence>
<keyword evidence="5 16" id="KW-0820">tRNA-binding</keyword>
<dbReference type="PROSITE" id="PS51447">
    <property type="entry name" value="FDX_ACB"/>
    <property type="match status" value="1"/>
</dbReference>
<organism evidence="20 21">
    <name type="scientific">Gemmatimonas groenlandica</name>
    <dbReference type="NCBI Taxonomy" id="2732249"/>
    <lineage>
        <taxon>Bacteria</taxon>
        <taxon>Pseudomonadati</taxon>
        <taxon>Gemmatimonadota</taxon>
        <taxon>Gemmatimonadia</taxon>
        <taxon>Gemmatimonadales</taxon>
        <taxon>Gemmatimonadaceae</taxon>
        <taxon>Gemmatimonas</taxon>
    </lineage>
</organism>
<accession>A0A6M4III9</accession>
<dbReference type="FunFam" id="2.40.50.140:FF:000045">
    <property type="entry name" value="Phenylalanine--tRNA ligase beta subunit"/>
    <property type="match status" value="1"/>
</dbReference>
<evidence type="ECO:0000256" key="1">
    <source>
        <dbReference type="ARBA" id="ARBA00004496"/>
    </source>
</evidence>
<proteinExistence type="inferred from homology"/>
<dbReference type="InterPro" id="IPR012340">
    <property type="entry name" value="NA-bd_OB-fold"/>
</dbReference>
<keyword evidence="12 15" id="KW-0648">Protein biosynthesis</keyword>
<comment type="cofactor">
    <cofactor evidence="15">
        <name>Mg(2+)</name>
        <dbReference type="ChEBI" id="CHEBI:18420"/>
    </cofactor>
    <text evidence="15">Binds 2 magnesium ions per tetramer.</text>
</comment>
<feature type="domain" description="B5" evidence="19">
    <location>
        <begin position="411"/>
        <end position="486"/>
    </location>
</feature>
<evidence type="ECO:0000256" key="12">
    <source>
        <dbReference type="ARBA" id="ARBA00022917"/>
    </source>
</evidence>
<dbReference type="GO" id="GO:0004826">
    <property type="term" value="F:phenylalanine-tRNA ligase activity"/>
    <property type="evidence" value="ECO:0007669"/>
    <property type="project" value="UniProtKB-UniRule"/>
</dbReference>
<dbReference type="Gene3D" id="3.50.40.10">
    <property type="entry name" value="Phenylalanyl-trna Synthetase, Chain B, domain 3"/>
    <property type="match status" value="1"/>
</dbReference>
<dbReference type="SMART" id="SM00873">
    <property type="entry name" value="B3_4"/>
    <property type="match status" value="1"/>
</dbReference>
<evidence type="ECO:0000259" key="19">
    <source>
        <dbReference type="PROSITE" id="PS51483"/>
    </source>
</evidence>
<comment type="similarity">
    <text evidence="2 15">Belongs to the phenylalanyl-tRNA synthetase beta subunit family. Type 1 subfamily.</text>
</comment>
<evidence type="ECO:0000256" key="3">
    <source>
        <dbReference type="ARBA" id="ARBA00011209"/>
    </source>
</evidence>
<keyword evidence="6 15" id="KW-0436">Ligase</keyword>
<reference evidence="20 21" key="1">
    <citation type="submission" date="2020-05" db="EMBL/GenBank/DDBJ databases">
        <title>Complete genome sequence of Gemmatimonas greenlandica TET16.</title>
        <authorList>
            <person name="Zeng Y."/>
        </authorList>
    </citation>
    <scope>NUCLEOTIDE SEQUENCE [LARGE SCALE GENOMIC DNA]</scope>
    <source>
        <strain evidence="20 21">TET16</strain>
    </source>
</reference>
<dbReference type="RefSeq" id="WP_171224341.1">
    <property type="nucleotide sequence ID" value="NZ_CP053085.1"/>
</dbReference>
<dbReference type="SMART" id="SM00874">
    <property type="entry name" value="B5"/>
    <property type="match status" value="1"/>
</dbReference>
<dbReference type="NCBIfam" id="NF045760">
    <property type="entry name" value="YtpR"/>
    <property type="match status" value="1"/>
</dbReference>
<feature type="binding site" evidence="15">
    <location>
        <position position="474"/>
    </location>
    <ligand>
        <name>Mg(2+)</name>
        <dbReference type="ChEBI" id="CHEBI:18420"/>
        <note>shared with alpha subunit</note>
    </ligand>
</feature>
<dbReference type="SUPFAM" id="SSF50249">
    <property type="entry name" value="Nucleic acid-binding proteins"/>
    <property type="match status" value="1"/>
</dbReference>
<dbReference type="Gene3D" id="3.30.56.10">
    <property type="match status" value="2"/>
</dbReference>
<dbReference type="EC" id="6.1.1.20" evidence="15"/>
<dbReference type="InterPro" id="IPR041616">
    <property type="entry name" value="PheRS_beta_core"/>
</dbReference>
<keyword evidence="10 15" id="KW-0460">Magnesium</keyword>
<dbReference type="InterPro" id="IPR004532">
    <property type="entry name" value="Phe-tRNA-ligase_IIc_bsu_bact"/>
</dbReference>
<dbReference type="SUPFAM" id="SSF56037">
    <property type="entry name" value="PheT/TilS domain"/>
    <property type="match status" value="1"/>
</dbReference>
<dbReference type="InterPro" id="IPR005121">
    <property type="entry name" value="Fdx_antiC-bd"/>
</dbReference>
<dbReference type="InterPro" id="IPR005146">
    <property type="entry name" value="B3/B4_tRNA-bd"/>
</dbReference>
<comment type="subunit">
    <text evidence="3 15">Tetramer of two alpha and two beta subunits.</text>
</comment>
<dbReference type="InterPro" id="IPR045864">
    <property type="entry name" value="aa-tRNA-synth_II/BPL/LPL"/>
</dbReference>
<evidence type="ECO:0000256" key="5">
    <source>
        <dbReference type="ARBA" id="ARBA00022555"/>
    </source>
</evidence>
<dbReference type="SUPFAM" id="SSF54991">
    <property type="entry name" value="Anticodon-binding domain of PheRS"/>
    <property type="match status" value="1"/>
</dbReference>
<feature type="binding site" evidence="15">
    <location>
        <position position="470"/>
    </location>
    <ligand>
        <name>Mg(2+)</name>
        <dbReference type="ChEBI" id="CHEBI:18420"/>
        <note>shared with alpha subunit</note>
    </ligand>
</feature>
<dbReference type="CDD" id="cd02796">
    <property type="entry name" value="tRNA_bind_bactPheRS"/>
    <property type="match status" value="1"/>
</dbReference>
<dbReference type="Gene3D" id="3.30.70.380">
    <property type="entry name" value="Ferrodoxin-fold anticodon-binding domain"/>
    <property type="match status" value="1"/>
</dbReference>
<dbReference type="Gene3D" id="2.40.50.140">
    <property type="entry name" value="Nucleic acid-binding proteins"/>
    <property type="match status" value="1"/>
</dbReference>
<dbReference type="InterPro" id="IPR033714">
    <property type="entry name" value="tRNA_bind_bactPheRS"/>
</dbReference>
<dbReference type="Proteomes" id="UP000500938">
    <property type="component" value="Chromosome"/>
</dbReference>
<keyword evidence="13 15" id="KW-0030">Aminoacyl-tRNA synthetase</keyword>
<dbReference type="Pfam" id="PF03483">
    <property type="entry name" value="B3_4"/>
    <property type="match status" value="1"/>
</dbReference>